<keyword evidence="3 4" id="KW-0012">Acyltransferase</keyword>
<dbReference type="NCBIfam" id="NF002342">
    <property type="entry name" value="PRK01305.1-3"/>
    <property type="match status" value="1"/>
</dbReference>
<dbReference type="InterPro" id="IPR016181">
    <property type="entry name" value="Acyl_CoA_acyltransferase"/>
</dbReference>
<dbReference type="HAMAP" id="MF_00689">
    <property type="entry name" value="Bpt"/>
    <property type="match status" value="1"/>
</dbReference>
<dbReference type="NCBIfam" id="NF002346">
    <property type="entry name" value="PRK01305.2-3"/>
    <property type="match status" value="1"/>
</dbReference>
<dbReference type="InterPro" id="IPR007471">
    <property type="entry name" value="N-end_Aminoacyl_Trfase_N"/>
</dbReference>
<comment type="subcellular location">
    <subcellularLocation>
        <location evidence="4">Cytoplasm</location>
    </subcellularLocation>
</comment>
<dbReference type="GO" id="GO:0004057">
    <property type="term" value="F:arginyl-tRNA--protein transferase activity"/>
    <property type="evidence" value="ECO:0007669"/>
    <property type="project" value="UniProtKB-EC"/>
</dbReference>
<evidence type="ECO:0000256" key="4">
    <source>
        <dbReference type="HAMAP-Rule" id="MF_00689"/>
    </source>
</evidence>
<evidence type="ECO:0000259" key="6">
    <source>
        <dbReference type="Pfam" id="PF04377"/>
    </source>
</evidence>
<evidence type="ECO:0000313" key="8">
    <source>
        <dbReference type="Proteomes" id="UP001149400"/>
    </source>
</evidence>
<feature type="domain" description="N-end aminoacyl transferase N-terminal" evidence="5">
    <location>
        <begin position="16"/>
        <end position="86"/>
    </location>
</feature>
<comment type="caution">
    <text evidence="7">The sequence shown here is derived from an EMBL/GenBank/DDBJ whole genome shotgun (WGS) entry which is preliminary data.</text>
</comment>
<dbReference type="SUPFAM" id="SSF55729">
    <property type="entry name" value="Acyl-CoA N-acyltransferases (Nat)"/>
    <property type="match status" value="1"/>
</dbReference>
<comment type="catalytic activity">
    <reaction evidence="4">
        <text>N-terminal L-aspartyl-[protein] + L-leucyl-tRNA(Leu) = N-terminal L-leucyl-L-aspartyl-[protein] + tRNA(Leu) + H(+)</text>
        <dbReference type="Rhea" id="RHEA:50420"/>
        <dbReference type="Rhea" id="RHEA-COMP:9613"/>
        <dbReference type="Rhea" id="RHEA-COMP:9622"/>
        <dbReference type="Rhea" id="RHEA-COMP:12669"/>
        <dbReference type="Rhea" id="RHEA-COMP:12674"/>
        <dbReference type="ChEBI" id="CHEBI:15378"/>
        <dbReference type="ChEBI" id="CHEBI:64720"/>
        <dbReference type="ChEBI" id="CHEBI:78442"/>
        <dbReference type="ChEBI" id="CHEBI:78494"/>
        <dbReference type="ChEBI" id="CHEBI:133042"/>
        <dbReference type="EC" id="2.3.2.29"/>
    </reaction>
</comment>
<dbReference type="NCBIfam" id="NF002345">
    <property type="entry name" value="PRK01305.2-2"/>
    <property type="match status" value="1"/>
</dbReference>
<organism evidence="7 8">
    <name type="scientific">Enterovibrio gelatinilyticus</name>
    <dbReference type="NCBI Taxonomy" id="2899819"/>
    <lineage>
        <taxon>Bacteria</taxon>
        <taxon>Pseudomonadati</taxon>
        <taxon>Pseudomonadota</taxon>
        <taxon>Gammaproteobacteria</taxon>
        <taxon>Vibrionales</taxon>
        <taxon>Vibrionaceae</taxon>
        <taxon>Enterovibrio</taxon>
    </lineage>
</organism>
<feature type="domain" description="N-end rule aminoacyl transferase C-terminal" evidence="6">
    <location>
        <begin position="106"/>
        <end position="225"/>
    </location>
</feature>
<dbReference type="PANTHER" id="PTHR21367:SF1">
    <property type="entry name" value="ARGINYL-TRNA--PROTEIN TRANSFERASE 1"/>
    <property type="match status" value="1"/>
</dbReference>
<sequence>MRRATRSFRIGVMPPSSCSYLPDRQESVAIVLDAELHNMPSYDALIQSGFRRSGDNIYRPHCAECKACHSLRVDTAAFTPSKSQKRQINQLNRLEIRIEDTLNEDWFSLYERYINQRHQNGSMYPANKQDFLSFIQSGWQRSKYIHLFDGNTLIAIAVTDVLVQGYSAIYSFFDPDHPWSLGSLCVLAQIQTAAQHGIPWLYLGFQIDDCAAMRYKQKFTPNERFTAGEWKTSE</sequence>
<dbReference type="EC" id="2.3.2.29" evidence="4"/>
<evidence type="ECO:0000256" key="1">
    <source>
        <dbReference type="ARBA" id="ARBA00022490"/>
    </source>
</evidence>
<keyword evidence="1 4" id="KW-0963">Cytoplasm</keyword>
<proteinExistence type="inferred from homology"/>
<protein>
    <recommendedName>
        <fullName evidence="4">Aspartate/glutamate leucyltransferase</fullName>
        <ecNumber evidence="4">2.3.2.29</ecNumber>
    </recommendedName>
</protein>
<dbReference type="Gene3D" id="3.40.630.30">
    <property type="match status" value="1"/>
</dbReference>
<evidence type="ECO:0000259" key="5">
    <source>
        <dbReference type="Pfam" id="PF04376"/>
    </source>
</evidence>
<dbReference type="RefSeq" id="WP_274165741.1">
    <property type="nucleotide sequence ID" value="NZ_JAJUBC010000022.1"/>
</dbReference>
<dbReference type="EMBL" id="JAJUBC010000022">
    <property type="protein sequence ID" value="MDD1794925.1"/>
    <property type="molecule type" value="Genomic_DNA"/>
</dbReference>
<reference evidence="7" key="1">
    <citation type="submission" date="2021-12" db="EMBL/GenBank/DDBJ databases">
        <title>Enterovibrio ZSDZ35 sp. nov. and Enterovibrio ZSDZ42 sp. nov., isolated from coastal seawater in Qingdao.</title>
        <authorList>
            <person name="Zhang P."/>
        </authorList>
    </citation>
    <scope>NUCLEOTIDE SEQUENCE</scope>
    <source>
        <strain evidence="7">ZSDZ42</strain>
    </source>
</reference>
<dbReference type="InterPro" id="IPR017138">
    <property type="entry name" value="Asp_Glu_LeuTrfase"/>
</dbReference>
<evidence type="ECO:0000256" key="3">
    <source>
        <dbReference type="ARBA" id="ARBA00023315"/>
    </source>
</evidence>
<dbReference type="PIRSF" id="PIRSF037208">
    <property type="entry name" value="ATE_pro_prd"/>
    <property type="match status" value="1"/>
</dbReference>
<dbReference type="Pfam" id="PF04376">
    <property type="entry name" value="ATE_N"/>
    <property type="match status" value="1"/>
</dbReference>
<evidence type="ECO:0000256" key="2">
    <source>
        <dbReference type="ARBA" id="ARBA00022679"/>
    </source>
</evidence>
<comment type="function">
    <text evidence="4">Functions in the N-end rule pathway of protein degradation where it conjugates Leu from its aminoacyl-tRNA to the N-termini of proteins containing an N-terminal aspartate or glutamate.</text>
</comment>
<comment type="catalytic activity">
    <reaction evidence="4">
        <text>N-terminal L-glutamyl-[protein] + L-leucyl-tRNA(Leu) = N-terminal L-leucyl-L-glutamyl-[protein] + tRNA(Leu) + H(+)</text>
        <dbReference type="Rhea" id="RHEA:50412"/>
        <dbReference type="Rhea" id="RHEA-COMP:9613"/>
        <dbReference type="Rhea" id="RHEA-COMP:9622"/>
        <dbReference type="Rhea" id="RHEA-COMP:12664"/>
        <dbReference type="Rhea" id="RHEA-COMP:12668"/>
        <dbReference type="ChEBI" id="CHEBI:15378"/>
        <dbReference type="ChEBI" id="CHEBI:64721"/>
        <dbReference type="ChEBI" id="CHEBI:78442"/>
        <dbReference type="ChEBI" id="CHEBI:78494"/>
        <dbReference type="ChEBI" id="CHEBI:133041"/>
        <dbReference type="EC" id="2.3.2.29"/>
    </reaction>
</comment>
<name>A0ABT5R431_9GAMM</name>
<keyword evidence="8" id="KW-1185">Reference proteome</keyword>
<accession>A0ABT5R431</accession>
<comment type="similarity">
    <text evidence="4">Belongs to the R-transferase family. Bpt subfamily.</text>
</comment>
<evidence type="ECO:0000313" key="7">
    <source>
        <dbReference type="EMBL" id="MDD1794925.1"/>
    </source>
</evidence>
<dbReference type="InterPro" id="IPR030700">
    <property type="entry name" value="N-end_Aminoacyl_Trfase"/>
</dbReference>
<dbReference type="InterPro" id="IPR007472">
    <property type="entry name" value="N-end_Aminoacyl_Trfase_C"/>
</dbReference>
<gene>
    <name evidence="4" type="primary">bpt</name>
    <name evidence="7" type="ORF">LRP50_17475</name>
</gene>
<dbReference type="Proteomes" id="UP001149400">
    <property type="component" value="Unassembled WGS sequence"/>
</dbReference>
<dbReference type="Pfam" id="PF04377">
    <property type="entry name" value="ATE_C"/>
    <property type="match status" value="1"/>
</dbReference>
<keyword evidence="2 4" id="KW-0808">Transferase</keyword>
<dbReference type="PANTHER" id="PTHR21367">
    <property type="entry name" value="ARGININE-TRNA-PROTEIN TRANSFERASE 1"/>
    <property type="match status" value="1"/>
</dbReference>